<keyword evidence="9" id="KW-1185">Reference proteome</keyword>
<evidence type="ECO:0000256" key="1">
    <source>
        <dbReference type="ARBA" id="ARBA00009743"/>
    </source>
</evidence>
<dbReference type="Pfam" id="PF16499">
    <property type="entry name" value="Melibiase_2"/>
    <property type="match status" value="2"/>
</dbReference>
<dbReference type="InterPro" id="IPR013785">
    <property type="entry name" value="Aldolase_TIM"/>
</dbReference>
<comment type="similarity">
    <text evidence="1 5">Belongs to the glycosyl hydrolase 27 family.</text>
</comment>
<keyword evidence="2" id="KW-0732">Signal</keyword>
<dbReference type="Pfam" id="PF17801">
    <property type="entry name" value="Melibiase_C"/>
    <property type="match status" value="1"/>
</dbReference>
<dbReference type="EC" id="3.2.1.22" evidence="5"/>
<name>A0A011VZ24_RUMAL</name>
<dbReference type="CDD" id="cd14792">
    <property type="entry name" value="GH27"/>
    <property type="match status" value="1"/>
</dbReference>
<proteinExistence type="inferred from homology"/>
<dbReference type="Gene3D" id="2.60.40.1180">
    <property type="entry name" value="Golgi alpha-mannosidase II"/>
    <property type="match status" value="1"/>
</dbReference>
<dbReference type="EMBL" id="JEOB01000004">
    <property type="protein sequence ID" value="EXM38284.1"/>
    <property type="molecule type" value="Genomic_DNA"/>
</dbReference>
<evidence type="ECO:0000256" key="2">
    <source>
        <dbReference type="ARBA" id="ARBA00022729"/>
    </source>
</evidence>
<dbReference type="PRINTS" id="PR00740">
    <property type="entry name" value="GLHYDRLASE27"/>
</dbReference>
<dbReference type="SUPFAM" id="SSF51011">
    <property type="entry name" value="Glycosyl hydrolase domain"/>
    <property type="match status" value="1"/>
</dbReference>
<dbReference type="GO" id="GO:0005975">
    <property type="term" value="P:carbohydrate metabolic process"/>
    <property type="evidence" value="ECO:0007669"/>
    <property type="project" value="InterPro"/>
</dbReference>
<keyword evidence="3 5" id="KW-0378">Hydrolase</keyword>
<dbReference type="AlphaFoldDB" id="A0A011VZ24"/>
<keyword evidence="4 5" id="KW-0326">Glycosidase</keyword>
<dbReference type="InterPro" id="IPR041233">
    <property type="entry name" value="Melibiase_C"/>
</dbReference>
<evidence type="ECO:0000313" key="7">
    <source>
        <dbReference type="EMBL" id="EXM38284.1"/>
    </source>
</evidence>
<comment type="caution">
    <text evidence="8">The sequence shown here is derived from an EMBL/GenBank/DDBJ whole genome shotgun (WGS) entry which is preliminary data.</text>
</comment>
<dbReference type="InterPro" id="IPR017853">
    <property type="entry name" value="GH"/>
</dbReference>
<feature type="domain" description="Alpha galactosidase C-terminal" evidence="6">
    <location>
        <begin position="349"/>
        <end position="420"/>
    </location>
</feature>
<dbReference type="EMBL" id="JEOB01000002">
    <property type="protein sequence ID" value="EXM39818.1"/>
    <property type="molecule type" value="Genomic_DNA"/>
</dbReference>
<keyword evidence="5" id="KW-1015">Disulfide bond</keyword>
<reference evidence="8 9" key="1">
    <citation type="submission" date="2013-06" db="EMBL/GenBank/DDBJ databases">
        <title>Rumen cellulosomics: divergent fiber-degrading strategies revealed by comparative genome-wide analysis of six Ruminococcal strains.</title>
        <authorList>
            <person name="Dassa B."/>
            <person name="Borovok I."/>
            <person name="Lamed R."/>
            <person name="Flint H."/>
            <person name="Yeoman C.J."/>
            <person name="White B."/>
            <person name="Bayer E.A."/>
        </authorList>
    </citation>
    <scope>NUCLEOTIDE SEQUENCE [LARGE SCALE GENOMIC DNA]</scope>
    <source>
        <strain evidence="8 9">SY3</strain>
    </source>
</reference>
<evidence type="ECO:0000313" key="8">
    <source>
        <dbReference type="EMBL" id="EXM39818.1"/>
    </source>
</evidence>
<gene>
    <name evidence="8" type="ORF">RASY3_08625</name>
    <name evidence="7" type="ORF">RASY3_19010</name>
</gene>
<evidence type="ECO:0000256" key="5">
    <source>
        <dbReference type="RuleBase" id="RU361168"/>
    </source>
</evidence>
<dbReference type="Gene3D" id="3.20.20.70">
    <property type="entry name" value="Aldolase class I"/>
    <property type="match status" value="1"/>
</dbReference>
<dbReference type="SUPFAM" id="SSF51445">
    <property type="entry name" value="(Trans)glycosidases"/>
    <property type="match status" value="1"/>
</dbReference>
<organism evidence="8 9">
    <name type="scientific">Ruminococcus albus SY3</name>
    <dbReference type="NCBI Taxonomy" id="1341156"/>
    <lineage>
        <taxon>Bacteria</taxon>
        <taxon>Bacillati</taxon>
        <taxon>Bacillota</taxon>
        <taxon>Clostridia</taxon>
        <taxon>Eubacteriales</taxon>
        <taxon>Oscillospiraceae</taxon>
        <taxon>Ruminococcus</taxon>
    </lineage>
</organism>
<dbReference type="PANTHER" id="PTHR11452">
    <property type="entry name" value="ALPHA-GALACTOSIDASE/ALPHA-N-ACETYLGALACTOSAMINIDASE"/>
    <property type="match status" value="1"/>
</dbReference>
<evidence type="ECO:0000256" key="4">
    <source>
        <dbReference type="ARBA" id="ARBA00023295"/>
    </source>
</evidence>
<dbReference type="PATRIC" id="fig|1341156.4.peg.1029"/>
<dbReference type="InterPro" id="IPR002241">
    <property type="entry name" value="Glyco_hydro_27"/>
</dbReference>
<dbReference type="Proteomes" id="UP000021369">
    <property type="component" value="Unassembled WGS sequence"/>
</dbReference>
<dbReference type="GO" id="GO:0004557">
    <property type="term" value="F:alpha-galactosidase activity"/>
    <property type="evidence" value="ECO:0007669"/>
    <property type="project" value="UniProtKB-EC"/>
</dbReference>
<dbReference type="PANTHER" id="PTHR11452:SF42">
    <property type="entry name" value="ALPHA-GALACTOSIDASE"/>
    <property type="match status" value="1"/>
</dbReference>
<accession>A0A011VZ24</accession>
<evidence type="ECO:0000259" key="6">
    <source>
        <dbReference type="Pfam" id="PF17801"/>
    </source>
</evidence>
<protein>
    <recommendedName>
        <fullName evidence="5">Alpha-galactosidase</fullName>
        <ecNumber evidence="5">3.2.1.22</ecNumber>
    </recommendedName>
    <alternativeName>
        <fullName evidence="5">Melibiase</fullName>
    </alternativeName>
</protein>
<dbReference type="InterPro" id="IPR013780">
    <property type="entry name" value="Glyco_hydro_b"/>
</dbReference>
<comment type="catalytic activity">
    <reaction evidence="5">
        <text>Hydrolysis of terminal, non-reducing alpha-D-galactose residues in alpha-D-galactosides, including galactose oligosaccharides, galactomannans and galactolipids.</text>
        <dbReference type="EC" id="3.2.1.22"/>
    </reaction>
</comment>
<sequence>MSMMIKTPPMGWNSWDCYGASVDEETVRRNAEYMAKHLKQYGWEYVVVDIQWYEPKAKSHEYNHFTELCMDEYSRLIPDEGRFPSSEGGKGFAPLADYVHSLGLKFGIHIMRGISRQAVHRNTAILGTERTAREVAKMNSICAWNTDMYGVDPDKEGAEEYYKSIFALYAEWGVDFIKCDDICRELPHEESELVLLSKCLRNCGRDMVLSLSPGPALLEKSELYKQTADMWRITDDFWDNWQSLYNMFERCEKWSIHSGSGHYPDADMLPVGAILQDYSPENRTKFTEDEQRTMMTLWSIFRSPLMIGGELTKNDEFTEGLLTNAAIIGMNKLSRHAHMVWHKEIGGSEHILWTAVCADGGQYAAVFNVGENKGSLNLDLADLEIYEPVTCTDLWTGAVAEKCKSIKTELPPHGAAAFLLK</sequence>
<evidence type="ECO:0000256" key="3">
    <source>
        <dbReference type="ARBA" id="ARBA00022801"/>
    </source>
</evidence>
<evidence type="ECO:0000313" key="9">
    <source>
        <dbReference type="Proteomes" id="UP000021369"/>
    </source>
</evidence>